<dbReference type="Gene3D" id="3.10.129.10">
    <property type="entry name" value="Hotdog Thioesterase"/>
    <property type="match status" value="1"/>
</dbReference>
<dbReference type="InterPro" id="IPR050563">
    <property type="entry name" value="4-hydroxybenzoyl-CoA_TE"/>
</dbReference>
<keyword evidence="2" id="KW-0378">Hydrolase</keyword>
<dbReference type="CDD" id="cd00586">
    <property type="entry name" value="4HBT"/>
    <property type="match status" value="1"/>
</dbReference>
<comment type="similarity">
    <text evidence="1">Belongs to the 4-hydroxybenzoyl-CoA thioesterase family.</text>
</comment>
<evidence type="ECO:0000313" key="3">
    <source>
        <dbReference type="EMBL" id="USG64838.1"/>
    </source>
</evidence>
<reference evidence="3" key="1">
    <citation type="submission" date="2022-06" db="EMBL/GenBank/DDBJ databases">
        <title>Genome sequencing of Brevibacillus sp. BB3-R1.</title>
        <authorList>
            <person name="Heo J."/>
            <person name="Lee D."/>
            <person name="Won M."/>
            <person name="Han B.-H."/>
            <person name="Hong S.-B."/>
            <person name="Kwon S.-W."/>
        </authorList>
    </citation>
    <scope>NUCLEOTIDE SEQUENCE</scope>
    <source>
        <strain evidence="3">BB3-R1</strain>
    </source>
</reference>
<dbReference type="PANTHER" id="PTHR31793">
    <property type="entry name" value="4-HYDROXYBENZOYL-COA THIOESTERASE FAMILY MEMBER"/>
    <property type="match status" value="1"/>
</dbReference>
<accession>A0ABY4WFD6</accession>
<protein>
    <submittedName>
        <fullName evidence="3">Acyl-CoA thioesterase</fullName>
    </submittedName>
</protein>
<dbReference type="Pfam" id="PF13279">
    <property type="entry name" value="4HBT_2"/>
    <property type="match status" value="1"/>
</dbReference>
<evidence type="ECO:0000256" key="2">
    <source>
        <dbReference type="ARBA" id="ARBA00022801"/>
    </source>
</evidence>
<gene>
    <name evidence="3" type="ORF">NDK47_22365</name>
</gene>
<dbReference type="EMBL" id="CP098755">
    <property type="protein sequence ID" value="USG64838.1"/>
    <property type="molecule type" value="Genomic_DNA"/>
</dbReference>
<evidence type="ECO:0000313" key="4">
    <source>
        <dbReference type="Proteomes" id="UP001056500"/>
    </source>
</evidence>
<name>A0ABY4WFD6_9BACL</name>
<dbReference type="NCBIfam" id="TIGR00051">
    <property type="entry name" value="YbgC/FadM family acyl-CoA thioesterase"/>
    <property type="match status" value="1"/>
</dbReference>
<keyword evidence="4" id="KW-1185">Reference proteome</keyword>
<dbReference type="InterPro" id="IPR029069">
    <property type="entry name" value="HotDog_dom_sf"/>
</dbReference>
<dbReference type="Proteomes" id="UP001056500">
    <property type="component" value="Chromosome"/>
</dbReference>
<dbReference type="SUPFAM" id="SSF54637">
    <property type="entry name" value="Thioesterase/thiol ester dehydrase-isomerase"/>
    <property type="match status" value="1"/>
</dbReference>
<sequence>MLHVFDLVVRSTDIDFIGHVNNAKYLEYMEWARFDWICQKGLTLDELQRRGLLPVVVNLNINYRKELRMLERVQVRTRVLTVGEKSYVIRHEMYTAEEKLAADADVTMVMIDGRTRRAVPLPEDLASELRQAVTAGE</sequence>
<organism evidence="3 4">
    <name type="scientific">Brevibacillus ruminantium</name>
    <dbReference type="NCBI Taxonomy" id="2950604"/>
    <lineage>
        <taxon>Bacteria</taxon>
        <taxon>Bacillati</taxon>
        <taxon>Bacillota</taxon>
        <taxon>Bacilli</taxon>
        <taxon>Bacillales</taxon>
        <taxon>Paenibacillaceae</taxon>
        <taxon>Brevibacillus</taxon>
    </lineage>
</organism>
<dbReference type="PIRSF" id="PIRSF003230">
    <property type="entry name" value="YbgC"/>
    <property type="match status" value="1"/>
</dbReference>
<proteinExistence type="inferred from homology"/>
<dbReference type="PANTHER" id="PTHR31793:SF27">
    <property type="entry name" value="NOVEL THIOESTERASE SUPERFAMILY DOMAIN AND SAPOSIN A-TYPE DOMAIN CONTAINING PROTEIN (0610012H03RIK)"/>
    <property type="match status" value="1"/>
</dbReference>
<evidence type="ECO:0000256" key="1">
    <source>
        <dbReference type="ARBA" id="ARBA00005953"/>
    </source>
</evidence>
<dbReference type="RefSeq" id="WP_251871947.1">
    <property type="nucleotide sequence ID" value="NZ_CP098755.1"/>
</dbReference>
<dbReference type="InterPro" id="IPR006684">
    <property type="entry name" value="YbgC/YbaW"/>
</dbReference>